<dbReference type="RefSeq" id="WP_260571872.1">
    <property type="nucleotide sequence ID" value="NZ_CP104205.1"/>
</dbReference>
<feature type="domain" description="Glycoside hydrolase family 13 N-terminal" evidence="1">
    <location>
        <begin position="40"/>
        <end position="108"/>
    </location>
</feature>
<evidence type="ECO:0000259" key="1">
    <source>
        <dbReference type="Pfam" id="PF02922"/>
    </source>
</evidence>
<dbReference type="Pfam" id="PF02922">
    <property type="entry name" value="CBM_48"/>
    <property type="match status" value="1"/>
</dbReference>
<organism evidence="2 3">
    <name type="scientific">Maribacter litopenaei</name>
    <dbReference type="NCBI Taxonomy" id="2976127"/>
    <lineage>
        <taxon>Bacteria</taxon>
        <taxon>Pseudomonadati</taxon>
        <taxon>Bacteroidota</taxon>
        <taxon>Flavobacteriia</taxon>
        <taxon>Flavobacteriales</taxon>
        <taxon>Flavobacteriaceae</taxon>
        <taxon>Maribacter</taxon>
    </lineage>
</organism>
<dbReference type="Gene3D" id="2.60.40.10">
    <property type="entry name" value="Immunoglobulins"/>
    <property type="match status" value="1"/>
</dbReference>
<dbReference type="SUPFAM" id="SSF81296">
    <property type="entry name" value="E set domains"/>
    <property type="match status" value="1"/>
</dbReference>
<evidence type="ECO:0000313" key="2">
    <source>
        <dbReference type="EMBL" id="UWX54172.1"/>
    </source>
</evidence>
<reference evidence="2" key="1">
    <citation type="submission" date="2022-09" db="EMBL/GenBank/DDBJ databases">
        <title>Maribacter litopenaei sp. nov., isolated from the intestinal tract of the Pacific White Shrimp, Litopenaeus vannamei.</title>
        <authorList>
            <person name="Kim S.Y."/>
            <person name="Hwang C.Y."/>
        </authorList>
    </citation>
    <scope>NUCLEOTIDE SEQUENCE</scope>
    <source>
        <strain evidence="2">HL-LV01</strain>
    </source>
</reference>
<dbReference type="InterPro" id="IPR014756">
    <property type="entry name" value="Ig_E-set"/>
</dbReference>
<keyword evidence="3" id="KW-1185">Reference proteome</keyword>
<dbReference type="Proteomes" id="UP001059209">
    <property type="component" value="Chromosome"/>
</dbReference>
<proteinExistence type="predicted"/>
<name>A0ABY5Y563_9FLAO</name>
<gene>
    <name evidence="2" type="ORF">NYZ99_14355</name>
</gene>
<sequence>MKLFIISAIFMILTKSCQKDFEVKDYDSYPFAENTDLWPNYDKDATILKIWAPTAQEVIIRLFNKGNESGPFTTHQMNLASNGVWTKKIEGDLEGTYYTFQVKVQNNWLDETPGMYAQAVGVNGDRAMVLNLETTNP</sequence>
<protein>
    <recommendedName>
        <fullName evidence="1">Glycoside hydrolase family 13 N-terminal domain-containing protein</fullName>
    </recommendedName>
</protein>
<dbReference type="CDD" id="cd02860">
    <property type="entry name" value="E_set_Pullulanase"/>
    <property type="match status" value="1"/>
</dbReference>
<dbReference type="InterPro" id="IPR013783">
    <property type="entry name" value="Ig-like_fold"/>
</dbReference>
<dbReference type="InterPro" id="IPR004193">
    <property type="entry name" value="Glyco_hydro_13_N"/>
</dbReference>
<evidence type="ECO:0000313" key="3">
    <source>
        <dbReference type="Proteomes" id="UP001059209"/>
    </source>
</evidence>
<dbReference type="EMBL" id="CP104205">
    <property type="protein sequence ID" value="UWX54172.1"/>
    <property type="molecule type" value="Genomic_DNA"/>
</dbReference>
<accession>A0ABY5Y563</accession>